<dbReference type="GO" id="GO:0008320">
    <property type="term" value="F:protein transmembrane transporter activity"/>
    <property type="evidence" value="ECO:0007669"/>
    <property type="project" value="UniProtKB-UniRule"/>
</dbReference>
<dbReference type="EMBL" id="CP003051">
    <property type="protein sequence ID" value="AGA90619.1"/>
    <property type="molecule type" value="Genomic_DNA"/>
</dbReference>
<evidence type="ECO:0000256" key="8">
    <source>
        <dbReference type="ARBA" id="ARBA00023136"/>
    </source>
</evidence>
<dbReference type="InterPro" id="IPR003369">
    <property type="entry name" value="TatA/B/E"/>
</dbReference>
<keyword evidence="8 9" id="KW-0472">Membrane</keyword>
<dbReference type="PANTHER" id="PTHR33162:SF1">
    <property type="entry name" value="SEC-INDEPENDENT PROTEIN TRANSLOCASE PROTEIN TATA, CHLOROPLASTIC"/>
    <property type="match status" value="1"/>
</dbReference>
<dbReference type="KEGG" id="tmb:Thimo_1851"/>
<dbReference type="HOGENOM" id="CLU_086034_1_1_6"/>
<keyword evidence="4 9" id="KW-0812">Transmembrane</keyword>
<keyword evidence="13" id="KW-1185">Reference proteome</keyword>
<proteinExistence type="inferred from homology"/>
<comment type="subcellular location">
    <subcellularLocation>
        <location evidence="9">Cell membrane</location>
        <topology evidence="9">Single-pass membrane protein</topology>
    </subcellularLocation>
    <subcellularLocation>
        <location evidence="1">Membrane</location>
        <topology evidence="1">Single-pass membrane protein</topology>
    </subcellularLocation>
</comment>
<name>L0GZ81_9GAMM</name>
<keyword evidence="5 9" id="KW-0653">Protein transport</keyword>
<sequence length="115" mass="12517">MFDVGFLELVVIGLVALIVIGPERLPRVARTAGMWVGRARRAFTSVKEEIDRELRAEELKEIMRKQADSQSLERILEPPAKTHRSEADSVGPGAGGKSPEPPSTEARATESGDPP</sequence>
<dbReference type="PATRIC" id="fig|765912.4.peg.1813"/>
<dbReference type="GO" id="GO:0043953">
    <property type="term" value="P:protein transport by the Tat complex"/>
    <property type="evidence" value="ECO:0007669"/>
    <property type="project" value="UniProtKB-UniRule"/>
</dbReference>
<comment type="subunit">
    <text evidence="9">The Tat system comprises two distinct complexes: a TatABC complex, containing multiple copies of TatA, TatB and TatC subunits, and a separate TatA complex, containing only TatA subunits. Substrates initially bind to the TatABC complex, which probably triggers association of the separate TatA complex to form the active translocon.</text>
</comment>
<keyword evidence="2 9" id="KW-0813">Transport</keyword>
<comment type="function">
    <text evidence="9">Part of the twin-arginine translocation (Tat) system that transports large folded proteins containing a characteristic twin-arginine motif in their signal peptide across membranes. Together with TatC, TatB is part of a receptor directly interacting with Tat signal peptides. TatB may form an oligomeric binding site that transiently accommodates folded Tat precursor proteins before their translocation.</text>
</comment>
<keyword evidence="3 9" id="KW-1003">Cell membrane</keyword>
<evidence type="ECO:0000256" key="7">
    <source>
        <dbReference type="ARBA" id="ARBA00023010"/>
    </source>
</evidence>
<organism evidence="12 13">
    <name type="scientific">Thioflavicoccus mobilis 8321</name>
    <dbReference type="NCBI Taxonomy" id="765912"/>
    <lineage>
        <taxon>Bacteria</taxon>
        <taxon>Pseudomonadati</taxon>
        <taxon>Pseudomonadota</taxon>
        <taxon>Gammaproteobacteria</taxon>
        <taxon>Chromatiales</taxon>
        <taxon>Chromatiaceae</taxon>
        <taxon>Thioflavicoccus</taxon>
    </lineage>
</organism>
<accession>L0GZ81</accession>
<dbReference type="PRINTS" id="PR01506">
    <property type="entry name" value="TATBPROTEIN"/>
</dbReference>
<dbReference type="OrthoDB" id="9816005at2"/>
<comment type="similarity">
    <text evidence="9">Belongs to the TatB family.</text>
</comment>
<evidence type="ECO:0000313" key="13">
    <source>
        <dbReference type="Proteomes" id="UP000010816"/>
    </source>
</evidence>
<dbReference type="AlphaFoldDB" id="L0GZ81"/>
<dbReference type="PANTHER" id="PTHR33162">
    <property type="entry name" value="SEC-INDEPENDENT PROTEIN TRANSLOCASE PROTEIN TATA, CHLOROPLASTIC"/>
    <property type="match status" value="1"/>
</dbReference>
<evidence type="ECO:0000256" key="10">
    <source>
        <dbReference type="SAM" id="MobiDB-lite"/>
    </source>
</evidence>
<dbReference type="GO" id="GO:0033281">
    <property type="term" value="C:TAT protein transport complex"/>
    <property type="evidence" value="ECO:0007669"/>
    <property type="project" value="UniProtKB-UniRule"/>
</dbReference>
<feature type="transmembrane region" description="Helical" evidence="11">
    <location>
        <begin position="6"/>
        <end position="25"/>
    </location>
</feature>
<dbReference type="STRING" id="765912.Thimo_1851"/>
<evidence type="ECO:0000256" key="5">
    <source>
        <dbReference type="ARBA" id="ARBA00022927"/>
    </source>
</evidence>
<dbReference type="Gene3D" id="1.20.5.3310">
    <property type="match status" value="1"/>
</dbReference>
<dbReference type="InterPro" id="IPR018448">
    <property type="entry name" value="TatB"/>
</dbReference>
<protein>
    <recommendedName>
        <fullName evidence="9">Sec-independent protein translocase protein TatB</fullName>
    </recommendedName>
</protein>
<dbReference type="eggNOG" id="COG1826">
    <property type="taxonomic scope" value="Bacteria"/>
</dbReference>
<evidence type="ECO:0000256" key="6">
    <source>
        <dbReference type="ARBA" id="ARBA00022989"/>
    </source>
</evidence>
<evidence type="ECO:0000256" key="11">
    <source>
        <dbReference type="SAM" id="Phobius"/>
    </source>
</evidence>
<keyword evidence="7 9" id="KW-0811">Translocation</keyword>
<dbReference type="RefSeq" id="WP_015280760.1">
    <property type="nucleotide sequence ID" value="NC_019940.1"/>
</dbReference>
<dbReference type="Proteomes" id="UP000010816">
    <property type="component" value="Chromosome"/>
</dbReference>
<dbReference type="HAMAP" id="MF_00237">
    <property type="entry name" value="TatB"/>
    <property type="match status" value="1"/>
</dbReference>
<keyword evidence="6 9" id="KW-1133">Transmembrane helix</keyword>
<evidence type="ECO:0000256" key="9">
    <source>
        <dbReference type="HAMAP-Rule" id="MF_00237"/>
    </source>
</evidence>
<gene>
    <name evidence="9" type="primary">tatB</name>
    <name evidence="12" type="ORF">Thimo_1851</name>
</gene>
<evidence type="ECO:0000256" key="1">
    <source>
        <dbReference type="ARBA" id="ARBA00004167"/>
    </source>
</evidence>
<evidence type="ECO:0000313" key="12">
    <source>
        <dbReference type="EMBL" id="AGA90619.1"/>
    </source>
</evidence>
<dbReference type="Pfam" id="PF02416">
    <property type="entry name" value="TatA_B_E"/>
    <property type="match status" value="1"/>
</dbReference>
<dbReference type="NCBIfam" id="TIGR01410">
    <property type="entry name" value="tatB"/>
    <property type="match status" value="1"/>
</dbReference>
<evidence type="ECO:0000256" key="3">
    <source>
        <dbReference type="ARBA" id="ARBA00022475"/>
    </source>
</evidence>
<reference evidence="12 13" key="1">
    <citation type="submission" date="2011-09" db="EMBL/GenBank/DDBJ databases">
        <title>Complete sequence of chromosome of Thioflavicoccus mobilis 8321.</title>
        <authorList>
            <consortium name="US DOE Joint Genome Institute"/>
            <person name="Lucas S."/>
            <person name="Han J."/>
            <person name="Lapidus A."/>
            <person name="Cheng J.-F."/>
            <person name="Goodwin L."/>
            <person name="Pitluck S."/>
            <person name="Peters L."/>
            <person name="Ovchinnikova G."/>
            <person name="Lu M."/>
            <person name="Detter J.C."/>
            <person name="Han C."/>
            <person name="Tapia R."/>
            <person name="Land M."/>
            <person name="Hauser L."/>
            <person name="Kyrpides N."/>
            <person name="Ivanova N."/>
            <person name="Pagani I."/>
            <person name="Vogl K."/>
            <person name="Liu Z."/>
            <person name="Imhoff J."/>
            <person name="Thiel V."/>
            <person name="Frigaard N.-U."/>
            <person name="Bryant D."/>
            <person name="Woyke T."/>
        </authorList>
    </citation>
    <scope>NUCLEOTIDE SEQUENCE [LARGE SCALE GENOMIC DNA]</scope>
    <source>
        <strain evidence="12 13">8321</strain>
    </source>
</reference>
<feature type="region of interest" description="Disordered" evidence="10">
    <location>
        <begin position="65"/>
        <end position="115"/>
    </location>
</feature>
<evidence type="ECO:0000256" key="2">
    <source>
        <dbReference type="ARBA" id="ARBA00022448"/>
    </source>
</evidence>
<evidence type="ECO:0000256" key="4">
    <source>
        <dbReference type="ARBA" id="ARBA00022692"/>
    </source>
</evidence>